<dbReference type="EMBL" id="CP068393">
    <property type="protein sequence ID" value="QUC66432.1"/>
    <property type="molecule type" value="Genomic_DNA"/>
</dbReference>
<accession>A0AC61MVB7</accession>
<keyword evidence="2" id="KW-1185">Reference proteome</keyword>
<proteinExistence type="predicted"/>
<sequence>MRTDWVMRSFPEEEKKQPPRQEDKPISPAVGLGIVAFFIFLPFVGKLFSAVLLVFGTIFRFLSGILKEFFRAAPDEAAFLTGVCIGLRLYFRFRRNKNTAEEPKAQQPSADVPEEEIPAPQVHHAIK</sequence>
<dbReference type="Proteomes" id="UP000682782">
    <property type="component" value="Chromosome"/>
</dbReference>
<evidence type="ECO:0000313" key="2">
    <source>
        <dbReference type="Proteomes" id="UP000682782"/>
    </source>
</evidence>
<evidence type="ECO:0000313" key="1">
    <source>
        <dbReference type="EMBL" id="QUC66432.1"/>
    </source>
</evidence>
<protein>
    <submittedName>
        <fullName evidence="1">Uncharacterized protein</fullName>
    </submittedName>
</protein>
<reference evidence="1" key="1">
    <citation type="submission" date="2021-01" db="EMBL/GenBank/DDBJ databases">
        <title>Complete genome sequence of Clostridiales bacterium R-7.</title>
        <authorList>
            <person name="Mahoney-Kurpe S.C."/>
            <person name="Palevich N."/>
            <person name="Koike S."/>
            <person name="Moon C.D."/>
            <person name="Attwood G.T."/>
        </authorList>
    </citation>
    <scope>NUCLEOTIDE SEQUENCE</scope>
    <source>
        <strain evidence="1">R-7</strain>
    </source>
</reference>
<name>A0AC61MVB7_9FIRM</name>
<organism evidence="1 2">
    <name type="scientific">Aristaeella hokkaidonensis</name>
    <dbReference type="NCBI Taxonomy" id="3046382"/>
    <lineage>
        <taxon>Bacteria</taxon>
        <taxon>Bacillati</taxon>
        <taxon>Bacillota</taxon>
        <taxon>Clostridia</taxon>
        <taxon>Eubacteriales</taxon>
        <taxon>Aristaeellaceae</taxon>
        <taxon>Aristaeella</taxon>
    </lineage>
</organism>
<gene>
    <name evidence="1" type="ORF">JYE49_11250</name>
</gene>